<dbReference type="Proteomes" id="UP000460949">
    <property type="component" value="Unassembled WGS sequence"/>
</dbReference>
<evidence type="ECO:0000313" key="2">
    <source>
        <dbReference type="EMBL" id="MYL22018.1"/>
    </source>
</evidence>
<sequence length="648" mass="74574">MINKIKPSNVEEKDEKEVYGYNPYLLSEIQSQGGIKFDEAYIRKGDGYETSIHVYDFQTIVTDFWLEQIMNMPNVVASLDISTPNRKEVMDNINKSMAEQKVRGENAKDTSDLIEASQSYDELQDIYNEVRQGEVLKRIILRLFVSAKTIDELERSVKEVIDTLESLNFRGSVFLNEQEYEWEGMFTSYTTQQKYPNKRKGVEIPSLSLAAGFPFHFTALNDPFGTHYGTTDTNGNVIFDLFHKDQKRKFYNALMIGKMGSGKSTLLKKVALDNAVKGHKVRILDITGEFEELTRVLGGKVIALDGSHGIINPLQVYKTASNDDGTANERLSFTQHLSKMSVFYRFLNPDTTNAEIKEYENLLRNLYVEHGLWTDANETNHITDRKAEEYPTFSDFLTYLRSQLYEDLESQRVYENLGSVKRERLEHIELNISNLVQNYAHLFDGHSSIENFDNEYFVSFPLRNLSELKPEIFQAQLFNVMNMLWDGMLNNGQPQFQAFNKHRLDFEDAVRYLILIDEAHHIINTRKGSEHGVQYLQRFMREARKYFGGIFFASHLITDFVPENADQSSAEEVKKLFSLTQYKFIGEQDSESLNKLKEVFVGQLNESELNQIPFLQTGQVLLSISSVKNIKMNVDVSQEELNLFGGGA</sequence>
<dbReference type="Gene3D" id="3.40.50.300">
    <property type="entry name" value="P-loop containing nucleotide triphosphate hydrolases"/>
    <property type="match status" value="2"/>
</dbReference>
<dbReference type="PANTHER" id="PTHR30121:SF6">
    <property type="entry name" value="SLR6007 PROTEIN"/>
    <property type="match status" value="1"/>
</dbReference>
<comment type="caution">
    <text evidence="2">The sequence shown here is derived from an EMBL/GenBank/DDBJ whole genome shotgun (WGS) entry which is preliminary data.</text>
</comment>
<dbReference type="InterPro" id="IPR027417">
    <property type="entry name" value="P-loop_NTPase"/>
</dbReference>
<organism evidence="2 3">
    <name type="scientific">Halobacillus litoralis</name>
    <dbReference type="NCBI Taxonomy" id="45668"/>
    <lineage>
        <taxon>Bacteria</taxon>
        <taxon>Bacillati</taxon>
        <taxon>Bacillota</taxon>
        <taxon>Bacilli</taxon>
        <taxon>Bacillales</taxon>
        <taxon>Bacillaceae</taxon>
        <taxon>Halobacillus</taxon>
    </lineage>
</organism>
<name>A0A845DY95_9BACI</name>
<accession>A0A845DY95</accession>
<reference evidence="2 3" key="1">
    <citation type="submission" date="2019-11" db="EMBL/GenBank/DDBJ databases">
        <title>Genome sequences of 17 halophilic strains isolated from different environments.</title>
        <authorList>
            <person name="Furrow R.E."/>
        </authorList>
    </citation>
    <scope>NUCLEOTIDE SEQUENCE [LARGE SCALE GENOMIC DNA]</scope>
    <source>
        <strain evidence="2 3">22511_23_Filter</strain>
    </source>
</reference>
<proteinExistence type="predicted"/>
<evidence type="ECO:0000313" key="3">
    <source>
        <dbReference type="Proteomes" id="UP000460949"/>
    </source>
</evidence>
<dbReference type="Pfam" id="PF19044">
    <property type="entry name" value="P-loop_TraG"/>
    <property type="match status" value="1"/>
</dbReference>
<dbReference type="PANTHER" id="PTHR30121">
    <property type="entry name" value="UNCHARACTERIZED PROTEIN YJGR-RELATED"/>
    <property type="match status" value="1"/>
</dbReference>
<protein>
    <submittedName>
        <fullName evidence="2">Type IV secretion system protein VirB4</fullName>
    </submittedName>
</protein>
<evidence type="ECO:0000259" key="1">
    <source>
        <dbReference type="Pfam" id="PF19044"/>
    </source>
</evidence>
<dbReference type="AlphaFoldDB" id="A0A845DY95"/>
<dbReference type="InterPro" id="IPR043964">
    <property type="entry name" value="P-loop_TraG"/>
</dbReference>
<dbReference type="InterPro" id="IPR051162">
    <property type="entry name" value="T4SS_component"/>
</dbReference>
<dbReference type="EMBL" id="WMET01000011">
    <property type="protein sequence ID" value="MYL22018.1"/>
    <property type="molecule type" value="Genomic_DNA"/>
</dbReference>
<feature type="domain" description="TraG P-loop" evidence="1">
    <location>
        <begin position="238"/>
        <end position="561"/>
    </location>
</feature>
<dbReference type="SUPFAM" id="SSF52540">
    <property type="entry name" value="P-loop containing nucleoside triphosphate hydrolases"/>
    <property type="match status" value="1"/>
</dbReference>
<gene>
    <name evidence="2" type="ORF">GLW04_19270</name>
</gene>